<name>A0ABQ5NLS3_9BACI</name>
<sequence>MKSKALIFFLCLVSAAVLSACGNVKFKADYNVEIQTFEHENQRGEQVSLDSLKGKPWIGMYIFTKCVSVCPPMTFNMTQVQEKLQKRGIEDYNIVAFSVDPETDTPDVLANYLAKYNVPDASKWNLLTGYSQTYIEQFAEKSTKILVRKNPDPNDDQVIHGNQFFLVDKDGKMVKMYNGYADNAEDVPIDMVVSDIESYIDENL</sequence>
<evidence type="ECO:0000259" key="4">
    <source>
        <dbReference type="PROSITE" id="PS51352"/>
    </source>
</evidence>
<feature type="chain" id="PRO_5046496754" evidence="3">
    <location>
        <begin position="20"/>
        <end position="204"/>
    </location>
</feature>
<evidence type="ECO:0000256" key="3">
    <source>
        <dbReference type="SAM" id="SignalP"/>
    </source>
</evidence>
<evidence type="ECO:0000256" key="1">
    <source>
        <dbReference type="ARBA" id="ARBA00010996"/>
    </source>
</evidence>
<dbReference type="Pfam" id="PF02630">
    <property type="entry name" value="SCO1-SenC"/>
    <property type="match status" value="1"/>
</dbReference>
<evidence type="ECO:0000313" key="5">
    <source>
        <dbReference type="EMBL" id="GLC89306.1"/>
    </source>
</evidence>
<evidence type="ECO:0000313" key="6">
    <source>
        <dbReference type="Proteomes" id="UP001065593"/>
    </source>
</evidence>
<dbReference type="InterPro" id="IPR003782">
    <property type="entry name" value="SCO1/SenC"/>
</dbReference>
<accession>A0ABQ5NLS3</accession>
<feature type="signal peptide" evidence="3">
    <location>
        <begin position="1"/>
        <end position="19"/>
    </location>
</feature>
<keyword evidence="2" id="KW-0186">Copper</keyword>
<dbReference type="InterPro" id="IPR013766">
    <property type="entry name" value="Thioredoxin_domain"/>
</dbReference>
<reference evidence="5" key="1">
    <citation type="submission" date="2022-08" db="EMBL/GenBank/DDBJ databases">
        <title>Draft genome sequence of Lysinibacillus sp. strain KH24.</title>
        <authorList>
            <person name="Kanbe H."/>
            <person name="Itoh H."/>
        </authorList>
    </citation>
    <scope>NUCLEOTIDE SEQUENCE</scope>
    <source>
        <strain evidence="5">KH24</strain>
    </source>
</reference>
<dbReference type="CDD" id="cd02968">
    <property type="entry name" value="SCO"/>
    <property type="match status" value="1"/>
</dbReference>
<dbReference type="PANTHER" id="PTHR12151:SF25">
    <property type="entry name" value="LINALOOL DEHYDRATASE_ISOMERASE DOMAIN-CONTAINING PROTEIN"/>
    <property type="match status" value="1"/>
</dbReference>
<feature type="domain" description="Thioredoxin" evidence="4">
    <location>
        <begin position="28"/>
        <end position="204"/>
    </location>
</feature>
<dbReference type="InterPro" id="IPR036249">
    <property type="entry name" value="Thioredoxin-like_sf"/>
</dbReference>
<dbReference type="PROSITE" id="PS51352">
    <property type="entry name" value="THIOREDOXIN_2"/>
    <property type="match status" value="1"/>
</dbReference>
<gene>
    <name evidence="5" type="primary">ypmQ_2</name>
    <name evidence="5" type="ORF">LYSBPC_24330</name>
</gene>
<keyword evidence="6" id="KW-1185">Reference proteome</keyword>
<organism evidence="5 6">
    <name type="scientific">Lysinibacillus piscis</name>
    <dbReference type="NCBI Taxonomy" id="2518931"/>
    <lineage>
        <taxon>Bacteria</taxon>
        <taxon>Bacillati</taxon>
        <taxon>Bacillota</taxon>
        <taxon>Bacilli</taxon>
        <taxon>Bacillales</taxon>
        <taxon>Bacillaceae</taxon>
        <taxon>Lysinibacillus</taxon>
    </lineage>
</organism>
<protein>
    <submittedName>
        <fullName evidence="5">SCO1 protein</fullName>
    </submittedName>
</protein>
<comment type="similarity">
    <text evidence="1">Belongs to the SCO1/2 family.</text>
</comment>
<dbReference type="EMBL" id="BRZA01000002">
    <property type="protein sequence ID" value="GLC89306.1"/>
    <property type="molecule type" value="Genomic_DNA"/>
</dbReference>
<dbReference type="SUPFAM" id="SSF52833">
    <property type="entry name" value="Thioredoxin-like"/>
    <property type="match status" value="1"/>
</dbReference>
<comment type="caution">
    <text evidence="5">The sequence shown here is derived from an EMBL/GenBank/DDBJ whole genome shotgun (WGS) entry which is preliminary data.</text>
</comment>
<keyword evidence="3" id="KW-0732">Signal</keyword>
<dbReference type="Gene3D" id="3.40.30.10">
    <property type="entry name" value="Glutaredoxin"/>
    <property type="match status" value="1"/>
</dbReference>
<dbReference type="Proteomes" id="UP001065593">
    <property type="component" value="Unassembled WGS sequence"/>
</dbReference>
<dbReference type="PANTHER" id="PTHR12151">
    <property type="entry name" value="ELECTRON TRANSPORT PROTIN SCO1/SENC FAMILY MEMBER"/>
    <property type="match status" value="1"/>
</dbReference>
<evidence type="ECO:0000256" key="2">
    <source>
        <dbReference type="ARBA" id="ARBA00023008"/>
    </source>
</evidence>
<proteinExistence type="inferred from homology"/>
<dbReference type="RefSeq" id="WP_264989040.1">
    <property type="nucleotide sequence ID" value="NZ_BRZA01000002.1"/>
</dbReference>
<dbReference type="PROSITE" id="PS51257">
    <property type="entry name" value="PROKAR_LIPOPROTEIN"/>
    <property type="match status" value="1"/>
</dbReference>